<comment type="similarity">
    <text evidence="1">Belongs to the ICR family.</text>
</comment>
<dbReference type="Proteomes" id="UP000655225">
    <property type="component" value="Unassembled WGS sequence"/>
</dbReference>
<accession>A0A834YXE5</accession>
<feature type="compositionally biased region" description="Basic and acidic residues" evidence="4">
    <location>
        <begin position="432"/>
        <end position="454"/>
    </location>
</feature>
<proteinExistence type="inferred from homology"/>
<evidence type="ECO:0000256" key="2">
    <source>
        <dbReference type="ARBA" id="ARBA00023054"/>
    </source>
</evidence>
<comment type="caution">
    <text evidence="5">The sequence shown here is derived from an EMBL/GenBank/DDBJ whole genome shotgun (WGS) entry which is preliminary data.</text>
</comment>
<reference evidence="5 6" key="1">
    <citation type="submission" date="2020-04" db="EMBL/GenBank/DDBJ databases">
        <title>Plant Genome Project.</title>
        <authorList>
            <person name="Zhang R.-G."/>
        </authorList>
    </citation>
    <scope>NUCLEOTIDE SEQUENCE [LARGE SCALE GENOMIC DNA]</scope>
    <source>
        <strain evidence="5">YNK0</strain>
        <tissue evidence="5">Leaf</tissue>
    </source>
</reference>
<protein>
    <recommendedName>
        <fullName evidence="7">Interactor of constitutive active ROPs 3</fullName>
    </recommendedName>
</protein>
<evidence type="ECO:0000313" key="5">
    <source>
        <dbReference type="EMBL" id="KAF8397634.1"/>
    </source>
</evidence>
<dbReference type="PANTHER" id="PTHR34224">
    <property type="entry name" value="INTERACTOR OF CONSTITUTIVE ACTIVE ROPS 2, CHLOROPLASTIC-RELATED"/>
    <property type="match status" value="1"/>
</dbReference>
<keyword evidence="6" id="KW-1185">Reference proteome</keyword>
<evidence type="ECO:0000313" key="6">
    <source>
        <dbReference type="Proteomes" id="UP000655225"/>
    </source>
</evidence>
<feature type="region of interest" description="Disordered" evidence="4">
    <location>
        <begin position="423"/>
        <end position="454"/>
    </location>
</feature>
<dbReference type="EMBL" id="JABCRI010000011">
    <property type="protein sequence ID" value="KAF8397634.1"/>
    <property type="molecule type" value="Genomic_DNA"/>
</dbReference>
<evidence type="ECO:0008006" key="7">
    <source>
        <dbReference type="Google" id="ProtNLM"/>
    </source>
</evidence>
<evidence type="ECO:0000256" key="3">
    <source>
        <dbReference type="SAM" id="Coils"/>
    </source>
</evidence>
<evidence type="ECO:0000256" key="4">
    <source>
        <dbReference type="SAM" id="MobiDB-lite"/>
    </source>
</evidence>
<feature type="region of interest" description="Disordered" evidence="4">
    <location>
        <begin position="41"/>
        <end position="91"/>
    </location>
</feature>
<dbReference type="OrthoDB" id="1932291at2759"/>
<dbReference type="PANTHER" id="PTHR34224:SF4">
    <property type="entry name" value="INTERACTOR OF CONSTITUTIVE ACTIVE ROPS 2, CHLOROPLASTIC"/>
    <property type="match status" value="1"/>
</dbReference>
<dbReference type="OMA" id="SADKEFE"/>
<name>A0A834YXE5_TETSI</name>
<feature type="compositionally biased region" description="Basic and acidic residues" evidence="4">
    <location>
        <begin position="60"/>
        <end position="73"/>
    </location>
</feature>
<organism evidence="5 6">
    <name type="scientific">Tetracentron sinense</name>
    <name type="common">Spur-leaf</name>
    <dbReference type="NCBI Taxonomy" id="13715"/>
    <lineage>
        <taxon>Eukaryota</taxon>
        <taxon>Viridiplantae</taxon>
        <taxon>Streptophyta</taxon>
        <taxon>Embryophyta</taxon>
        <taxon>Tracheophyta</taxon>
        <taxon>Spermatophyta</taxon>
        <taxon>Magnoliopsida</taxon>
        <taxon>Trochodendrales</taxon>
        <taxon>Trochodendraceae</taxon>
        <taxon>Tetracentron</taxon>
    </lineage>
</organism>
<dbReference type="InterPro" id="IPR029688">
    <property type="entry name" value="ICR"/>
</dbReference>
<dbReference type="AlphaFoldDB" id="A0A834YXE5"/>
<keyword evidence="2 3" id="KW-0175">Coiled coil</keyword>
<evidence type="ECO:0000256" key="1">
    <source>
        <dbReference type="ARBA" id="ARBA00009778"/>
    </source>
</evidence>
<feature type="coiled-coil region" evidence="3">
    <location>
        <begin position="537"/>
        <end position="571"/>
    </location>
</feature>
<gene>
    <name evidence="5" type="ORF">HHK36_016554</name>
</gene>
<sequence length="638" mass="72346">MSPLCIYSHVDCHFTYFESRSNSLEVPQRTSLAMPRAARQLKTIGSESDSSSSTHPASRTPKDRSPKVIERRSPRSPMSELQKKRPNRVSELESQLAQLQEDLKKAKDQLNSSESWKRRVQQEAEEAKTQLLAMSTKLEESQQQILDLSASEDARVQELRKISQDRDRAWQSELDAVQKQHSVESSALTTAMNEIQRLKIQLEMVAESEAAQTKHAESARAEVQSLKLELVDSLSLLENMKTQLSDCKDSEAHAQAMVHNTLRELETAKTTMEMLRLDDLKAMEACNSLAPELEPMRAQVNSLEGLVHKLQADLVHARSKSSGDEHKVMQENKENGEIVELDQLRTELNSMKSEVGQLRSALDAAVIRYQEEHIQSTMQIRSAYELVELTKSQSCLREAELEEELKKTKSDIDGLKAKLMDKETELQSISEENERLKMKTEKDQSSQRESELEKELKKLRADVADLKANSMDKEMKLQSILEENMMLKLEMKKWEIERGKVNDEAVTEAEAARAAEREALIKLGYVMEEADKSSRKAARVGEQLEAAQATNAEMETELRRLKVQSDQWRKAAETAIAVLSTGNNDKFMEITGSLDSNYHHIFGKTSSPYSEDISDDSPKKKNGNMLKKIGVLWKKGLK</sequence>